<keyword evidence="4" id="KW-1185">Reference proteome</keyword>
<organism evidence="3 4">
    <name type="scientific">Oesophagostomum dentatum</name>
    <name type="common">Nodular worm</name>
    <dbReference type="NCBI Taxonomy" id="61180"/>
    <lineage>
        <taxon>Eukaryota</taxon>
        <taxon>Metazoa</taxon>
        <taxon>Ecdysozoa</taxon>
        <taxon>Nematoda</taxon>
        <taxon>Chromadorea</taxon>
        <taxon>Rhabditida</taxon>
        <taxon>Rhabditina</taxon>
        <taxon>Rhabditomorpha</taxon>
        <taxon>Strongyloidea</taxon>
        <taxon>Strongylidae</taxon>
        <taxon>Oesophagostomum</taxon>
    </lineage>
</organism>
<evidence type="ECO:0000313" key="3">
    <source>
        <dbReference type="EMBL" id="KHJ86456.1"/>
    </source>
</evidence>
<dbReference type="InterPro" id="IPR036465">
    <property type="entry name" value="vWFA_dom_sf"/>
</dbReference>
<gene>
    <name evidence="3" type="ORF">OESDEN_13794</name>
</gene>
<keyword evidence="1" id="KW-0732">Signal</keyword>
<name>A0A0B1SRD2_OESDE</name>
<protein>
    <recommendedName>
        <fullName evidence="2">VWFA domain-containing protein</fullName>
    </recommendedName>
</protein>
<evidence type="ECO:0000256" key="1">
    <source>
        <dbReference type="SAM" id="SignalP"/>
    </source>
</evidence>
<proteinExistence type="predicted"/>
<evidence type="ECO:0000259" key="2">
    <source>
        <dbReference type="PROSITE" id="PS50234"/>
    </source>
</evidence>
<dbReference type="OrthoDB" id="5787264at2759"/>
<dbReference type="PROSITE" id="PS50234">
    <property type="entry name" value="VWFA"/>
    <property type="match status" value="1"/>
</dbReference>
<sequence length="95" mass="10849">MLGFWALLLLSFSIFVYSEDAPPAKYRNCGCTAKNLWLDIVFAVDVSARMSTRRLSQIIDNIKSLSSKFTLDREKQQHVRLSLVTFAKDVKLSAY</sequence>
<dbReference type="SUPFAM" id="SSF53300">
    <property type="entry name" value="vWA-like"/>
    <property type="match status" value="1"/>
</dbReference>
<feature type="signal peptide" evidence="1">
    <location>
        <begin position="1"/>
        <end position="18"/>
    </location>
</feature>
<evidence type="ECO:0000313" key="4">
    <source>
        <dbReference type="Proteomes" id="UP000053660"/>
    </source>
</evidence>
<reference evidence="3 4" key="1">
    <citation type="submission" date="2014-03" db="EMBL/GenBank/DDBJ databases">
        <title>Draft genome of the hookworm Oesophagostomum dentatum.</title>
        <authorList>
            <person name="Mitreva M."/>
        </authorList>
    </citation>
    <scope>NUCLEOTIDE SEQUENCE [LARGE SCALE GENOMIC DNA]</scope>
    <source>
        <strain evidence="3 4">OD-Hann</strain>
    </source>
</reference>
<dbReference type="EMBL" id="KN560374">
    <property type="protein sequence ID" value="KHJ86456.1"/>
    <property type="molecule type" value="Genomic_DNA"/>
</dbReference>
<dbReference type="Gene3D" id="3.40.50.410">
    <property type="entry name" value="von Willebrand factor, type A domain"/>
    <property type="match status" value="1"/>
</dbReference>
<dbReference type="AlphaFoldDB" id="A0A0B1SRD2"/>
<feature type="domain" description="VWFA" evidence="2">
    <location>
        <begin position="39"/>
        <end position="95"/>
    </location>
</feature>
<feature type="chain" id="PRO_5002061100" description="VWFA domain-containing protein" evidence="1">
    <location>
        <begin position="19"/>
        <end position="95"/>
    </location>
</feature>
<dbReference type="Pfam" id="PF00092">
    <property type="entry name" value="VWA"/>
    <property type="match status" value="1"/>
</dbReference>
<accession>A0A0B1SRD2</accession>
<feature type="non-terminal residue" evidence="3">
    <location>
        <position position="95"/>
    </location>
</feature>
<dbReference type="InterPro" id="IPR002035">
    <property type="entry name" value="VWF_A"/>
</dbReference>
<dbReference type="Proteomes" id="UP000053660">
    <property type="component" value="Unassembled WGS sequence"/>
</dbReference>